<organism evidence="1 2">
    <name type="scientific">Kaistella flava</name>
    <name type="common">ex Peng et al. 2021</name>
    <dbReference type="NCBI Taxonomy" id="2038776"/>
    <lineage>
        <taxon>Bacteria</taxon>
        <taxon>Pseudomonadati</taxon>
        <taxon>Bacteroidota</taxon>
        <taxon>Flavobacteriia</taxon>
        <taxon>Flavobacteriales</taxon>
        <taxon>Weeksellaceae</taxon>
        <taxon>Chryseobacterium group</taxon>
        <taxon>Kaistella</taxon>
    </lineage>
</organism>
<dbReference type="AlphaFoldDB" id="A0A7M2Y4P7"/>
<dbReference type="EMBL" id="CP040442">
    <property type="protein sequence ID" value="QOW09090.1"/>
    <property type="molecule type" value="Genomic_DNA"/>
</dbReference>
<gene>
    <name evidence="1" type="ORF">Q73A0000_01360</name>
</gene>
<accession>A0A7M2Y4P7</accession>
<proteinExistence type="predicted"/>
<dbReference type="Proteomes" id="UP000594195">
    <property type="component" value="Chromosome"/>
</dbReference>
<sequence length="63" mass="7542">MAPEQIKKISFQRPVAVVTKYKGCEVFTEYFLYGRRVQLHEFKKRCKSMQPIEVVVLESYKKQ</sequence>
<keyword evidence="2" id="KW-1185">Reference proteome</keyword>
<reference evidence="1 2" key="1">
    <citation type="submission" date="2019-05" db="EMBL/GenBank/DDBJ databases">
        <title>Chryseobacterium sp. isolated from King George Island, maritime Antarctica.</title>
        <authorList>
            <person name="Peng X."/>
        </authorList>
    </citation>
    <scope>NUCLEOTIDE SEQUENCE [LARGE SCALE GENOMIC DNA]</scope>
    <source>
        <strain evidence="1 2">7-3A</strain>
    </source>
</reference>
<evidence type="ECO:0000313" key="2">
    <source>
        <dbReference type="Proteomes" id="UP000594195"/>
    </source>
</evidence>
<dbReference type="RefSeq" id="WP_193812301.1">
    <property type="nucleotide sequence ID" value="NZ_CP040442.1"/>
</dbReference>
<protein>
    <submittedName>
        <fullName evidence="1">Uncharacterized protein</fullName>
    </submittedName>
</protein>
<dbReference type="KEGG" id="kfa:Q73A0000_01360"/>
<evidence type="ECO:0000313" key="1">
    <source>
        <dbReference type="EMBL" id="QOW09090.1"/>
    </source>
</evidence>
<name>A0A7M2Y4P7_9FLAO</name>